<evidence type="ECO:0000313" key="6">
    <source>
        <dbReference type="Proteomes" id="UP000620670"/>
    </source>
</evidence>
<dbReference type="SUPFAM" id="SSF46458">
    <property type="entry name" value="Globin-like"/>
    <property type="match status" value="1"/>
</dbReference>
<evidence type="ECO:0000256" key="2">
    <source>
        <dbReference type="ARBA" id="ARBA00022617"/>
    </source>
</evidence>
<dbReference type="RefSeq" id="WP_199048502.1">
    <property type="nucleotide sequence ID" value="NZ_JAELXT010000007.1"/>
</dbReference>
<protein>
    <submittedName>
        <fullName evidence="5">Group III truncated hemoglobin</fullName>
    </submittedName>
</protein>
<comment type="caution">
    <text evidence="5">The sequence shown here is derived from an EMBL/GenBank/DDBJ whole genome shotgun (WGS) entry which is preliminary data.</text>
</comment>
<keyword evidence="2" id="KW-0349">Heme</keyword>
<evidence type="ECO:0000313" key="5">
    <source>
        <dbReference type="EMBL" id="MBJ6125570.1"/>
    </source>
</evidence>
<dbReference type="InterPro" id="IPR009050">
    <property type="entry name" value="Globin-like_sf"/>
</dbReference>
<sequence length="149" mass="16705">MNSTTAISLIEPARGVTEDLIRRLVETFYGRVLQDEELGPIFRRALSHRWSEHLAIMIDFWSSVALRTGRYQGKPQAAHRGMALMEGHFERWLALFEAAAREVCEPDVAEFLIDRARRIADSLQIGLNIGPKALHLPSRAAGDGVRGRG</sequence>
<dbReference type="Proteomes" id="UP000620670">
    <property type="component" value="Unassembled WGS sequence"/>
</dbReference>
<evidence type="ECO:0000256" key="4">
    <source>
        <dbReference type="ARBA" id="ARBA00023004"/>
    </source>
</evidence>
<keyword evidence="1" id="KW-0813">Transport</keyword>
<dbReference type="CDD" id="cd08916">
    <property type="entry name" value="TrHb3_P"/>
    <property type="match status" value="1"/>
</dbReference>
<dbReference type="Pfam" id="PF01152">
    <property type="entry name" value="Bac_globin"/>
    <property type="match status" value="1"/>
</dbReference>
<proteinExistence type="predicted"/>
<evidence type="ECO:0000256" key="1">
    <source>
        <dbReference type="ARBA" id="ARBA00022448"/>
    </source>
</evidence>
<name>A0ABS0Y0U5_9HYPH</name>
<dbReference type="EMBL" id="JAELXT010000007">
    <property type="protein sequence ID" value="MBJ6125570.1"/>
    <property type="molecule type" value="Genomic_DNA"/>
</dbReference>
<keyword evidence="6" id="KW-1185">Reference proteome</keyword>
<keyword evidence="3" id="KW-0479">Metal-binding</keyword>
<evidence type="ECO:0000256" key="3">
    <source>
        <dbReference type="ARBA" id="ARBA00022723"/>
    </source>
</evidence>
<accession>A0ABS0Y0U5</accession>
<reference evidence="6" key="1">
    <citation type="submission" date="2020-12" db="EMBL/GenBank/DDBJ databases">
        <title>Hymenobacter sp.</title>
        <authorList>
            <person name="Kim M.K."/>
        </authorList>
    </citation>
    <scope>NUCLEOTIDE SEQUENCE [LARGE SCALE GENOMIC DNA]</scope>
    <source>
        <strain evidence="6">BT325</strain>
    </source>
</reference>
<organism evidence="5 6">
    <name type="scientific">Microvirga splendida</name>
    <dbReference type="NCBI Taxonomy" id="2795727"/>
    <lineage>
        <taxon>Bacteria</taxon>
        <taxon>Pseudomonadati</taxon>
        <taxon>Pseudomonadota</taxon>
        <taxon>Alphaproteobacteria</taxon>
        <taxon>Hyphomicrobiales</taxon>
        <taxon>Methylobacteriaceae</taxon>
        <taxon>Microvirga</taxon>
    </lineage>
</organism>
<dbReference type="InterPro" id="IPR001486">
    <property type="entry name" value="Hemoglobin_trunc"/>
</dbReference>
<dbReference type="InterPro" id="IPR012292">
    <property type="entry name" value="Globin/Proto"/>
</dbReference>
<keyword evidence="4" id="KW-0408">Iron</keyword>
<dbReference type="Gene3D" id="1.10.490.10">
    <property type="entry name" value="Globins"/>
    <property type="match status" value="1"/>
</dbReference>
<gene>
    <name evidence="5" type="ORF">JAO75_09105</name>
</gene>